<sequence length="883" mass="95161">MKLAFLSSNLLVGIVLGQDTERAPTPKARSLTLDEVVSIVATAVETDFEYREGAINNRSTALWEAATAYEWSRGLAGENATGSKYPFMLCNLSPNMTGNQRMKMLEESFPSDDSLNSTQVMYNGEDVMCELALLQPSEAINVEGDYFVVQPFLASMKIISGTISSFQEELDTINRGNRTDYVKIINGVFCPGIQVDNINAFHVEWTDNVTNILLSSLFPSEISENYYFTSQAYYGSDLITPGNQTNSSLFWKNVLDTDQKDEVCNDVFSNRLIYSVSSIGNTPWFEINYNVTGVTKHDVGCMLTLTLALSTLPSVCAVEIHHTPKPVNTNAQWLMQTGKEGSRPFFDVGLDGEGQIVTVSDTGIDPNNCYFWDVTQGRGEEFNLLNRKVVQYIPFENEDDYYLGHGTHVAGTVAGKRATDGLNESDGAADGIAPGAKLAFADVGDKFGFIYLPTYDKLLATGRPYSNIHSMSWGVDINSYAWTVFRFALQTKDFMFSNDEFLIVVAAGNIGEGNAYNTVGEPATGKNIIAVGSHHNGGSSAPVDSKGTEYASGFSSRGPTRDGRQKPDVLAPGHYILSAGAKPQVVGECDPMVGTVEPGGSEDGLLSMEGTSMAAPAVAGAAAIVRQYFNQGYYPSGKRNSDNIIKNPSSTLIKGIIMNGAQYVKGVQNEFLGLTPVSPYDETQNFGRVSLKDSLYIAGKTDVQLKIFDREIVGDSESNVYNIVIDKSQGCTNSKFSVTLLWNEPGSIPGCMNCLLNNLDLTVIYDGKFYYPNGLEGPDTVNNNERVIVNDVNDKEEFAVVVNATSLSGVSQSYSLIASGCFGGESVSNTPKSSDVVSGGGSNGASGNGGLTTKSSGHHINFSLAFGGMAAIASNFIVGLLQI</sequence>
<dbReference type="EC" id="3.4.21.62" evidence="6"/>
<comment type="similarity">
    <text evidence="1 8">Belongs to the peptidase S8 family.</text>
</comment>
<dbReference type="SUPFAM" id="SSF49785">
    <property type="entry name" value="Galactose-binding domain-like"/>
    <property type="match status" value="1"/>
</dbReference>
<dbReference type="PRINTS" id="PR00723">
    <property type="entry name" value="SUBTILISIN"/>
</dbReference>
<dbReference type="Gene3D" id="2.60.120.380">
    <property type="match status" value="1"/>
</dbReference>
<dbReference type="PANTHER" id="PTHR43399:SF4">
    <property type="entry name" value="CELL WALL-ASSOCIATED PROTEASE"/>
    <property type="match status" value="1"/>
</dbReference>
<evidence type="ECO:0000256" key="6">
    <source>
        <dbReference type="ARBA" id="ARBA00023619"/>
    </source>
</evidence>
<dbReference type="InterPro" id="IPR022398">
    <property type="entry name" value="Peptidase_S8_His-AS"/>
</dbReference>
<evidence type="ECO:0000313" key="12">
    <source>
        <dbReference type="EMBL" id="KAL3801965.1"/>
    </source>
</evidence>
<accession>A0ABD3QNX6</accession>
<dbReference type="PROSITE" id="PS51892">
    <property type="entry name" value="SUBTILASE"/>
    <property type="match status" value="1"/>
</dbReference>
<feature type="active site" description="Charge relay system" evidence="7 8">
    <location>
        <position position="405"/>
    </location>
</feature>
<dbReference type="PROSITE" id="PS00138">
    <property type="entry name" value="SUBTILASE_SER"/>
    <property type="match status" value="1"/>
</dbReference>
<dbReference type="CDD" id="cd04842">
    <property type="entry name" value="Peptidases_S8_Kp43_protease"/>
    <property type="match status" value="1"/>
</dbReference>
<dbReference type="InterPro" id="IPR036852">
    <property type="entry name" value="Peptidase_S8/S53_dom_sf"/>
</dbReference>
<dbReference type="InterPro" id="IPR015500">
    <property type="entry name" value="Peptidase_S8_subtilisin-rel"/>
</dbReference>
<feature type="signal peptide" evidence="10">
    <location>
        <begin position="1"/>
        <end position="17"/>
    </location>
</feature>
<keyword evidence="3 8" id="KW-0378">Hydrolase</keyword>
<dbReference type="InterPro" id="IPR034058">
    <property type="entry name" value="TagA/B/C/D_pept_dom"/>
</dbReference>
<organism evidence="12 13">
    <name type="scientific">Cyclotella cryptica</name>
    <dbReference type="NCBI Taxonomy" id="29204"/>
    <lineage>
        <taxon>Eukaryota</taxon>
        <taxon>Sar</taxon>
        <taxon>Stramenopiles</taxon>
        <taxon>Ochrophyta</taxon>
        <taxon>Bacillariophyta</taxon>
        <taxon>Coscinodiscophyceae</taxon>
        <taxon>Thalassiosirophycidae</taxon>
        <taxon>Stephanodiscales</taxon>
        <taxon>Stephanodiscaceae</taxon>
        <taxon>Cyclotella</taxon>
    </lineage>
</organism>
<feature type="active site" description="Charge relay system" evidence="7 8">
    <location>
        <position position="361"/>
    </location>
</feature>
<reference evidence="12 13" key="1">
    <citation type="journal article" date="2020" name="G3 (Bethesda)">
        <title>Improved Reference Genome for Cyclotella cryptica CCMP332, a Model for Cell Wall Morphogenesis, Salinity Adaptation, and Lipid Production in Diatoms (Bacillariophyta).</title>
        <authorList>
            <person name="Roberts W.R."/>
            <person name="Downey K.M."/>
            <person name="Ruck E.C."/>
            <person name="Traller J.C."/>
            <person name="Alverson A.J."/>
        </authorList>
    </citation>
    <scope>NUCLEOTIDE SEQUENCE [LARGE SCALE GENOMIC DNA]</scope>
    <source>
        <strain evidence="12 13">CCMP332</strain>
    </source>
</reference>
<dbReference type="Pfam" id="PF00082">
    <property type="entry name" value="Peptidase_S8"/>
    <property type="match status" value="1"/>
</dbReference>
<proteinExistence type="inferred from homology"/>
<keyword evidence="4 8" id="KW-0720">Serine protease</keyword>
<evidence type="ECO:0000256" key="2">
    <source>
        <dbReference type="ARBA" id="ARBA00022670"/>
    </source>
</evidence>
<gene>
    <name evidence="12" type="ORF">HJC23_010309</name>
</gene>
<comment type="caution">
    <text evidence="12">The sequence shown here is derived from an EMBL/GenBank/DDBJ whole genome shotgun (WGS) entry which is preliminary data.</text>
</comment>
<evidence type="ECO:0000313" key="13">
    <source>
        <dbReference type="Proteomes" id="UP001516023"/>
    </source>
</evidence>
<dbReference type="InterPro" id="IPR000209">
    <property type="entry name" value="Peptidase_S8/S53_dom"/>
</dbReference>
<dbReference type="AlphaFoldDB" id="A0ABD3QNX6"/>
<dbReference type="GO" id="GO:0004252">
    <property type="term" value="F:serine-type endopeptidase activity"/>
    <property type="evidence" value="ECO:0007669"/>
    <property type="project" value="UniProtKB-UniRule"/>
</dbReference>
<feature type="region of interest" description="Disordered" evidence="9">
    <location>
        <begin position="535"/>
        <end position="569"/>
    </location>
</feature>
<evidence type="ECO:0000256" key="5">
    <source>
        <dbReference type="ARBA" id="ARBA00023529"/>
    </source>
</evidence>
<dbReference type="SUPFAM" id="SSF52743">
    <property type="entry name" value="Subtilisin-like"/>
    <property type="match status" value="1"/>
</dbReference>
<dbReference type="PROSITE" id="PS00137">
    <property type="entry name" value="SUBTILASE_HIS"/>
    <property type="match status" value="1"/>
</dbReference>
<name>A0ABD3QNX6_9STRA</name>
<dbReference type="InterPro" id="IPR051048">
    <property type="entry name" value="Peptidase_S8/S53_subtilisin"/>
</dbReference>
<dbReference type="GO" id="GO:0006508">
    <property type="term" value="P:proteolysis"/>
    <property type="evidence" value="ECO:0007669"/>
    <property type="project" value="UniProtKB-KW"/>
</dbReference>
<evidence type="ECO:0000256" key="8">
    <source>
        <dbReference type="PROSITE-ProRule" id="PRU01240"/>
    </source>
</evidence>
<feature type="chain" id="PRO_5044878960" description="subtilisin" evidence="10">
    <location>
        <begin position="18"/>
        <end position="883"/>
    </location>
</feature>
<dbReference type="Gene3D" id="3.40.50.200">
    <property type="entry name" value="Peptidase S8/S53 domain"/>
    <property type="match status" value="1"/>
</dbReference>
<keyword evidence="13" id="KW-1185">Reference proteome</keyword>
<evidence type="ECO:0000259" key="11">
    <source>
        <dbReference type="Pfam" id="PF00082"/>
    </source>
</evidence>
<evidence type="ECO:0000256" key="9">
    <source>
        <dbReference type="SAM" id="MobiDB-lite"/>
    </source>
</evidence>
<keyword evidence="2 8" id="KW-0645">Protease</keyword>
<dbReference type="EMBL" id="JABMIG020000023">
    <property type="protein sequence ID" value="KAL3801965.1"/>
    <property type="molecule type" value="Genomic_DNA"/>
</dbReference>
<feature type="domain" description="Peptidase S8/S53" evidence="11">
    <location>
        <begin position="352"/>
        <end position="662"/>
    </location>
</feature>
<dbReference type="InterPro" id="IPR023828">
    <property type="entry name" value="Peptidase_S8_Ser-AS"/>
</dbReference>
<evidence type="ECO:0000256" key="3">
    <source>
        <dbReference type="ARBA" id="ARBA00022801"/>
    </source>
</evidence>
<protein>
    <recommendedName>
        <fullName evidence="6">subtilisin</fullName>
        <ecNumber evidence="6">3.4.21.62</ecNumber>
    </recommendedName>
</protein>
<dbReference type="Proteomes" id="UP001516023">
    <property type="component" value="Unassembled WGS sequence"/>
</dbReference>
<evidence type="ECO:0000256" key="1">
    <source>
        <dbReference type="ARBA" id="ARBA00011073"/>
    </source>
</evidence>
<comment type="catalytic activity">
    <reaction evidence="5">
        <text>Hydrolysis of proteins with broad specificity for peptide bonds, and a preference for a large uncharged residue in P1. Hydrolyzes peptide amides.</text>
        <dbReference type="EC" id="3.4.21.62"/>
    </reaction>
</comment>
<dbReference type="InterPro" id="IPR008979">
    <property type="entry name" value="Galactose-bd-like_sf"/>
</dbReference>
<keyword evidence="10" id="KW-0732">Signal</keyword>
<evidence type="ECO:0000256" key="7">
    <source>
        <dbReference type="PIRSR" id="PIRSR615500-1"/>
    </source>
</evidence>
<dbReference type="PANTHER" id="PTHR43399">
    <property type="entry name" value="SUBTILISIN-RELATED"/>
    <property type="match status" value="1"/>
</dbReference>
<evidence type="ECO:0000256" key="10">
    <source>
        <dbReference type="SAM" id="SignalP"/>
    </source>
</evidence>
<feature type="active site" description="Charge relay system" evidence="7 8">
    <location>
        <position position="612"/>
    </location>
</feature>
<evidence type="ECO:0000256" key="4">
    <source>
        <dbReference type="ARBA" id="ARBA00022825"/>
    </source>
</evidence>